<keyword evidence="2" id="KW-1185">Reference proteome</keyword>
<protein>
    <recommendedName>
        <fullName evidence="3">DUF465 domain-containing protein</fullName>
    </recommendedName>
</protein>
<comment type="caution">
    <text evidence="1">The sequence shown here is derived from an EMBL/GenBank/DDBJ whole genome shotgun (WGS) entry which is preliminary data.</text>
</comment>
<gene>
    <name evidence="1" type="ORF">T9A_00362</name>
</gene>
<dbReference type="InterPro" id="IPR007420">
    <property type="entry name" value="DUF465"/>
</dbReference>
<dbReference type="EMBL" id="ARXU01000001">
    <property type="protein sequence ID" value="KGD63042.1"/>
    <property type="molecule type" value="Genomic_DNA"/>
</dbReference>
<reference evidence="1 2" key="1">
    <citation type="submission" date="2012-09" db="EMBL/GenBank/DDBJ databases">
        <title>Genome Sequence of alkane-degrading Bacterium Alcanivorax jadensis T9.</title>
        <authorList>
            <person name="Lai Q."/>
            <person name="Shao Z."/>
        </authorList>
    </citation>
    <scope>NUCLEOTIDE SEQUENCE [LARGE SCALE GENOMIC DNA]</scope>
    <source>
        <strain evidence="1 2">T9</strain>
    </source>
</reference>
<evidence type="ECO:0000313" key="1">
    <source>
        <dbReference type="EMBL" id="KGD63042.1"/>
    </source>
</evidence>
<sequence length="79" mass="9463">MLGENHSIHHEFPDQRQKIDELVSNDPGFKTLVMEHDKLDKQIRGLEMRESPIADLDMERLKRERIRLKDEVYHRLNNG</sequence>
<dbReference type="RefSeq" id="WP_035244585.1">
    <property type="nucleotide sequence ID" value="NZ_ARXU01000001.1"/>
</dbReference>
<dbReference type="Pfam" id="PF04325">
    <property type="entry name" value="DUF465"/>
    <property type="match status" value="1"/>
</dbReference>
<dbReference type="Proteomes" id="UP000029443">
    <property type="component" value="Unassembled WGS sequence"/>
</dbReference>
<evidence type="ECO:0008006" key="3">
    <source>
        <dbReference type="Google" id="ProtNLM"/>
    </source>
</evidence>
<organism evidence="1 2">
    <name type="scientific">Alcanivorax jadensis T9</name>
    <dbReference type="NCBI Taxonomy" id="1177181"/>
    <lineage>
        <taxon>Bacteria</taxon>
        <taxon>Pseudomonadati</taxon>
        <taxon>Pseudomonadota</taxon>
        <taxon>Gammaproteobacteria</taxon>
        <taxon>Oceanospirillales</taxon>
        <taxon>Alcanivoracaceae</taxon>
        <taxon>Alcanivorax</taxon>
    </lineage>
</organism>
<accession>A0ABR4WHF2</accession>
<evidence type="ECO:0000313" key="2">
    <source>
        <dbReference type="Proteomes" id="UP000029443"/>
    </source>
</evidence>
<dbReference type="Gene3D" id="6.10.280.50">
    <property type="match status" value="1"/>
</dbReference>
<name>A0ABR4WHF2_9GAMM</name>
<dbReference type="InterPro" id="IPR038444">
    <property type="entry name" value="DUF465_sf"/>
</dbReference>
<proteinExistence type="predicted"/>